<evidence type="ECO:0000313" key="3">
    <source>
        <dbReference type="Proteomes" id="UP000015106"/>
    </source>
</evidence>
<dbReference type="EnsemblPlants" id="TuG1812G0200004031.01.T03">
    <property type="protein sequence ID" value="TuG1812G0200004031.01.T03"/>
    <property type="gene ID" value="TuG1812G0200004031.01"/>
</dbReference>
<proteinExistence type="predicted"/>
<name>A0A8R7PHD1_TRIUA</name>
<accession>A0A8R7PHD1</accession>
<evidence type="ECO:0000256" key="1">
    <source>
        <dbReference type="SAM" id="MobiDB-lite"/>
    </source>
</evidence>
<keyword evidence="3" id="KW-1185">Reference proteome</keyword>
<gene>
    <name evidence="2" type="primary">LOC125538896</name>
</gene>
<reference evidence="2" key="3">
    <citation type="submission" date="2022-06" db="UniProtKB">
        <authorList>
            <consortium name="EnsemblPlants"/>
        </authorList>
    </citation>
    <scope>IDENTIFICATION</scope>
</reference>
<reference evidence="3" key="1">
    <citation type="journal article" date="2013" name="Nature">
        <title>Draft genome of the wheat A-genome progenitor Triticum urartu.</title>
        <authorList>
            <person name="Ling H.Q."/>
            <person name="Zhao S."/>
            <person name="Liu D."/>
            <person name="Wang J."/>
            <person name="Sun H."/>
            <person name="Zhang C."/>
            <person name="Fan H."/>
            <person name="Li D."/>
            <person name="Dong L."/>
            <person name="Tao Y."/>
            <person name="Gao C."/>
            <person name="Wu H."/>
            <person name="Li Y."/>
            <person name="Cui Y."/>
            <person name="Guo X."/>
            <person name="Zheng S."/>
            <person name="Wang B."/>
            <person name="Yu K."/>
            <person name="Liang Q."/>
            <person name="Yang W."/>
            <person name="Lou X."/>
            <person name="Chen J."/>
            <person name="Feng M."/>
            <person name="Jian J."/>
            <person name="Zhang X."/>
            <person name="Luo G."/>
            <person name="Jiang Y."/>
            <person name="Liu J."/>
            <person name="Wang Z."/>
            <person name="Sha Y."/>
            <person name="Zhang B."/>
            <person name="Wu H."/>
            <person name="Tang D."/>
            <person name="Shen Q."/>
            <person name="Xue P."/>
            <person name="Zou S."/>
            <person name="Wang X."/>
            <person name="Liu X."/>
            <person name="Wang F."/>
            <person name="Yang Y."/>
            <person name="An X."/>
            <person name="Dong Z."/>
            <person name="Zhang K."/>
            <person name="Zhang X."/>
            <person name="Luo M.C."/>
            <person name="Dvorak J."/>
            <person name="Tong Y."/>
            <person name="Wang J."/>
            <person name="Yang H."/>
            <person name="Li Z."/>
            <person name="Wang D."/>
            <person name="Zhang A."/>
            <person name="Wang J."/>
        </authorList>
    </citation>
    <scope>NUCLEOTIDE SEQUENCE</scope>
    <source>
        <strain evidence="3">cv. G1812</strain>
    </source>
</reference>
<reference evidence="2" key="2">
    <citation type="submission" date="2018-03" db="EMBL/GenBank/DDBJ databases">
        <title>The Triticum urartu genome reveals the dynamic nature of wheat genome evolution.</title>
        <authorList>
            <person name="Ling H."/>
            <person name="Ma B."/>
            <person name="Shi X."/>
            <person name="Liu H."/>
            <person name="Dong L."/>
            <person name="Sun H."/>
            <person name="Cao Y."/>
            <person name="Gao Q."/>
            <person name="Zheng S."/>
            <person name="Li Y."/>
            <person name="Yu Y."/>
            <person name="Du H."/>
            <person name="Qi M."/>
            <person name="Li Y."/>
            <person name="Yu H."/>
            <person name="Cui Y."/>
            <person name="Wang N."/>
            <person name="Chen C."/>
            <person name="Wu H."/>
            <person name="Zhao Y."/>
            <person name="Zhang J."/>
            <person name="Li Y."/>
            <person name="Zhou W."/>
            <person name="Zhang B."/>
            <person name="Hu W."/>
            <person name="Eijk M."/>
            <person name="Tang J."/>
            <person name="Witsenboer H."/>
            <person name="Zhao S."/>
            <person name="Li Z."/>
            <person name="Zhang A."/>
            <person name="Wang D."/>
            <person name="Liang C."/>
        </authorList>
    </citation>
    <scope>NUCLEOTIDE SEQUENCE [LARGE SCALE GENOMIC DNA]</scope>
    <source>
        <strain evidence="2">cv. G1812</strain>
    </source>
</reference>
<feature type="compositionally biased region" description="Basic residues" evidence="1">
    <location>
        <begin position="1"/>
        <end position="17"/>
    </location>
</feature>
<sequence>NHRQVPKRTGKRAKSHYSLRLDLPPSDLPRGASRKTPAGGSGDRRICGLPPRPFHKIAARVKLVCWWKWPVQHAS</sequence>
<dbReference type="Proteomes" id="UP000015106">
    <property type="component" value="Chromosome 2"/>
</dbReference>
<evidence type="ECO:0000313" key="2">
    <source>
        <dbReference type="EnsemblPlants" id="TuG1812G0200004031.01.T03"/>
    </source>
</evidence>
<dbReference type="AlphaFoldDB" id="A0A8R7PHD1"/>
<feature type="region of interest" description="Disordered" evidence="1">
    <location>
        <begin position="1"/>
        <end position="48"/>
    </location>
</feature>
<dbReference type="Gramene" id="TuG1812G0200004031.01.T03">
    <property type="protein sequence ID" value="TuG1812G0200004031.01.T03"/>
    <property type="gene ID" value="TuG1812G0200004031.01"/>
</dbReference>
<organism evidence="2 3">
    <name type="scientific">Triticum urartu</name>
    <name type="common">Red wild einkorn</name>
    <name type="synonym">Crithodium urartu</name>
    <dbReference type="NCBI Taxonomy" id="4572"/>
    <lineage>
        <taxon>Eukaryota</taxon>
        <taxon>Viridiplantae</taxon>
        <taxon>Streptophyta</taxon>
        <taxon>Embryophyta</taxon>
        <taxon>Tracheophyta</taxon>
        <taxon>Spermatophyta</taxon>
        <taxon>Magnoliopsida</taxon>
        <taxon>Liliopsida</taxon>
        <taxon>Poales</taxon>
        <taxon>Poaceae</taxon>
        <taxon>BOP clade</taxon>
        <taxon>Pooideae</taxon>
        <taxon>Triticodae</taxon>
        <taxon>Triticeae</taxon>
        <taxon>Triticinae</taxon>
        <taxon>Triticum</taxon>
    </lineage>
</organism>
<protein>
    <submittedName>
        <fullName evidence="2">Uncharacterized protein</fullName>
    </submittedName>
</protein>
<feature type="compositionally biased region" description="Low complexity" evidence="1">
    <location>
        <begin position="18"/>
        <end position="30"/>
    </location>
</feature>